<evidence type="ECO:0000313" key="2">
    <source>
        <dbReference type="EMBL" id="SFZ91442.1"/>
    </source>
</evidence>
<proteinExistence type="predicted"/>
<dbReference type="AlphaFoldDB" id="A0A1K2IGP4"/>
<dbReference type="SUPFAM" id="SSF53187">
    <property type="entry name" value="Zn-dependent exopeptidases"/>
    <property type="match status" value="1"/>
</dbReference>
<keyword evidence="3" id="KW-1185">Reference proteome</keyword>
<dbReference type="PROSITE" id="PS00018">
    <property type="entry name" value="EF_HAND_1"/>
    <property type="match status" value="1"/>
</dbReference>
<gene>
    <name evidence="2" type="ORF">SAMN05428642_10268</name>
</gene>
<dbReference type="Gene3D" id="3.40.630.10">
    <property type="entry name" value="Zn peptidases"/>
    <property type="match status" value="1"/>
</dbReference>
<dbReference type="InterPro" id="IPR045175">
    <property type="entry name" value="M28_fam"/>
</dbReference>
<dbReference type="OrthoDB" id="9778250at2"/>
<name>A0A1K2IGP4_9FLAO</name>
<dbReference type="RefSeq" id="WP_072401078.1">
    <property type="nucleotide sequence ID" value="NZ_FPKV01000002.1"/>
</dbReference>
<dbReference type="InterPro" id="IPR007484">
    <property type="entry name" value="Peptidase_M28"/>
</dbReference>
<dbReference type="Pfam" id="PF04389">
    <property type="entry name" value="Peptidase_M28"/>
    <property type="match status" value="1"/>
</dbReference>
<accession>A0A1K2IGP4</accession>
<dbReference type="STRING" id="369401.SAMN05428642_10268"/>
<dbReference type="GO" id="GO:0006508">
    <property type="term" value="P:proteolysis"/>
    <property type="evidence" value="ECO:0007669"/>
    <property type="project" value="InterPro"/>
</dbReference>
<dbReference type="PANTHER" id="PTHR12147">
    <property type="entry name" value="METALLOPEPTIDASE M28 FAMILY MEMBER"/>
    <property type="match status" value="1"/>
</dbReference>
<feature type="domain" description="Peptidase M28" evidence="1">
    <location>
        <begin position="117"/>
        <end position="328"/>
    </location>
</feature>
<dbReference type="EMBL" id="FPKV01000002">
    <property type="protein sequence ID" value="SFZ91442.1"/>
    <property type="molecule type" value="Genomic_DNA"/>
</dbReference>
<reference evidence="2 3" key="1">
    <citation type="submission" date="2016-10" db="EMBL/GenBank/DDBJ databases">
        <authorList>
            <person name="de Groot N.N."/>
        </authorList>
    </citation>
    <scope>NUCLEOTIDE SEQUENCE [LARGE SCALE GENOMIC DNA]</scope>
    <source>
        <strain evidence="2 3">DSM 18180</strain>
    </source>
</reference>
<evidence type="ECO:0000259" key="1">
    <source>
        <dbReference type="Pfam" id="PF04389"/>
    </source>
</evidence>
<dbReference type="InterPro" id="IPR018247">
    <property type="entry name" value="EF_Hand_1_Ca_BS"/>
</dbReference>
<evidence type="ECO:0000313" key="3">
    <source>
        <dbReference type="Proteomes" id="UP000182544"/>
    </source>
</evidence>
<protein>
    <submittedName>
        <fullName evidence="2">Peptidase family M28</fullName>
    </submittedName>
</protein>
<dbReference type="PANTHER" id="PTHR12147:SF26">
    <property type="entry name" value="PEPTIDASE M28 DOMAIN-CONTAINING PROTEIN"/>
    <property type="match status" value="1"/>
</dbReference>
<organism evidence="2 3">
    <name type="scientific">Flaviramulus basaltis</name>
    <dbReference type="NCBI Taxonomy" id="369401"/>
    <lineage>
        <taxon>Bacteria</taxon>
        <taxon>Pseudomonadati</taxon>
        <taxon>Bacteroidota</taxon>
        <taxon>Flavobacteriia</taxon>
        <taxon>Flavobacteriales</taxon>
        <taxon>Flavobacteriaceae</taxon>
        <taxon>Flaviramulus</taxon>
    </lineage>
</organism>
<dbReference type="GO" id="GO:0008235">
    <property type="term" value="F:metalloexopeptidase activity"/>
    <property type="evidence" value="ECO:0007669"/>
    <property type="project" value="InterPro"/>
</dbReference>
<dbReference type="Proteomes" id="UP000182544">
    <property type="component" value="Unassembled WGS sequence"/>
</dbReference>
<sequence length="350" mass="39952">MKSPFILSLFVLVGTCATQKYTVKIQNLKDSIKLSDSTLVISFANTITAKELKTHLYKFSSKEFQGREVGEIGQKLASEFLKSYYQNQNIISPFSDNNYYQIIPAKFLPENTKSSENVLAFIEGSEKPNEIIIISAHLDHLGISEDGKIYQGADDDGSGTVALMEMAQAFKLAKNEGYGPKRSILFIHLTAEEIGKQGSDFYIKHPAFPLENTLANLNIDMIGRVDELHKKNKDYIYLIGSDRLSKELHYLSEKVNNTYFNINLDYRFNAENDSNHYYSRSDQYNFALQGIPVIFYFNGEHQDYHKTTDTPDKIDYPLLEKRTKLIFATAWQIANQEHSVTTDKNSELLN</sequence>